<comment type="caution">
    <text evidence="1">The sequence shown here is derived from an EMBL/GenBank/DDBJ whole genome shotgun (WGS) entry which is preliminary data.</text>
</comment>
<accession>A0A699KHA7</accession>
<gene>
    <name evidence="1" type="ORF">Tci_660205</name>
</gene>
<organism evidence="1">
    <name type="scientific">Tanacetum cinerariifolium</name>
    <name type="common">Dalmatian daisy</name>
    <name type="synonym">Chrysanthemum cinerariifolium</name>
    <dbReference type="NCBI Taxonomy" id="118510"/>
    <lineage>
        <taxon>Eukaryota</taxon>
        <taxon>Viridiplantae</taxon>
        <taxon>Streptophyta</taxon>
        <taxon>Embryophyta</taxon>
        <taxon>Tracheophyta</taxon>
        <taxon>Spermatophyta</taxon>
        <taxon>Magnoliopsida</taxon>
        <taxon>eudicotyledons</taxon>
        <taxon>Gunneridae</taxon>
        <taxon>Pentapetalae</taxon>
        <taxon>asterids</taxon>
        <taxon>campanulids</taxon>
        <taxon>Asterales</taxon>
        <taxon>Asteraceae</taxon>
        <taxon>Asteroideae</taxon>
        <taxon>Anthemideae</taxon>
        <taxon>Anthemidinae</taxon>
        <taxon>Tanacetum</taxon>
    </lineage>
</organism>
<name>A0A699KHA7_TANCI</name>
<dbReference type="AlphaFoldDB" id="A0A699KHA7"/>
<proteinExistence type="predicted"/>
<dbReference type="EMBL" id="BKCJ010506638">
    <property type="protein sequence ID" value="GFA88233.1"/>
    <property type="molecule type" value="Genomic_DNA"/>
</dbReference>
<protein>
    <submittedName>
        <fullName evidence="1">Uncharacterized protein</fullName>
    </submittedName>
</protein>
<reference evidence="1" key="1">
    <citation type="journal article" date="2019" name="Sci. Rep.">
        <title>Draft genome of Tanacetum cinerariifolium, the natural source of mosquito coil.</title>
        <authorList>
            <person name="Yamashiro T."/>
            <person name="Shiraishi A."/>
            <person name="Satake H."/>
            <person name="Nakayama K."/>
        </authorList>
    </citation>
    <scope>NUCLEOTIDE SEQUENCE</scope>
</reference>
<evidence type="ECO:0000313" key="1">
    <source>
        <dbReference type="EMBL" id="GFA88233.1"/>
    </source>
</evidence>
<sequence>MTLLPRDQRHQYLRFKGLQYTEGDIADYETRLLAKIYKREVYKVQLFDFGGLPDLMAMGLSSRMLMEYRDAQGYSVFPSRAWRRLFDIRGLLVHELILEFFSTFRLRARGRDLSAYWIKISSVGDFLGTPPSYTLIKDPILRLCHRIITCSIARRSQAAKKVTKTDLLYLRGMDVGSINVPYLLARYLRLFASGRKQGVMISGDLLVINMAELARLQICIELDDTWDWVAPGPERQPDAAAGTLETAEDAPVADEDVVDVLAPVQAP</sequence>